<dbReference type="EMBL" id="LABX01000156">
    <property type="protein sequence ID" value="KMO31398.1"/>
    <property type="molecule type" value="Genomic_DNA"/>
</dbReference>
<dbReference type="AlphaFoldDB" id="A0A0J6SDG5"/>
<comment type="caution">
    <text evidence="2">The sequence shown here is derived from an EMBL/GenBank/DDBJ whole genome shotgun (WGS) entry which is preliminary data.</text>
</comment>
<accession>A0A0J6SDG5</accession>
<sequence length="103" mass="10310">MSITLFRPQALRAHNRIDALQGAMHVTTSMTRHALMAVVGLTVVAVGWGGFVHVPGRGGGDGVFLDSSGGLLQPGRSPMGGIVEAGVGPGGGFVHRGPGGGGR</sequence>
<keyword evidence="1" id="KW-0472">Membrane</keyword>
<feature type="transmembrane region" description="Helical" evidence="1">
    <location>
        <begin position="34"/>
        <end position="54"/>
    </location>
</feature>
<feature type="non-terminal residue" evidence="2">
    <location>
        <position position="103"/>
    </location>
</feature>
<evidence type="ECO:0000313" key="3">
    <source>
        <dbReference type="Proteomes" id="UP000035929"/>
    </source>
</evidence>
<proteinExistence type="predicted"/>
<gene>
    <name evidence="2" type="ORF">VP06_19960</name>
</gene>
<evidence type="ECO:0000256" key="1">
    <source>
        <dbReference type="SAM" id="Phobius"/>
    </source>
</evidence>
<keyword evidence="1" id="KW-0812">Transmembrane</keyword>
<name>A0A0J6SDG5_9HYPH</name>
<keyword evidence="1" id="KW-1133">Transmembrane helix</keyword>
<protein>
    <submittedName>
        <fullName evidence="2">Uncharacterized protein</fullName>
    </submittedName>
</protein>
<evidence type="ECO:0000313" key="2">
    <source>
        <dbReference type="EMBL" id="KMO31398.1"/>
    </source>
</evidence>
<reference evidence="2 3" key="1">
    <citation type="submission" date="2015-03" db="EMBL/GenBank/DDBJ databases">
        <title>Genome sequencing of Methylobacterium aquaticum DSM16371 type strain.</title>
        <authorList>
            <person name="Chaudhry V."/>
            <person name="Patil P.B."/>
        </authorList>
    </citation>
    <scope>NUCLEOTIDE SEQUENCE [LARGE SCALE GENOMIC DNA]</scope>
    <source>
        <strain evidence="2 3">DSM 16371</strain>
    </source>
</reference>
<dbReference type="Proteomes" id="UP000035929">
    <property type="component" value="Unassembled WGS sequence"/>
</dbReference>
<organism evidence="2 3">
    <name type="scientific">Methylobacterium aquaticum</name>
    <dbReference type="NCBI Taxonomy" id="270351"/>
    <lineage>
        <taxon>Bacteria</taxon>
        <taxon>Pseudomonadati</taxon>
        <taxon>Pseudomonadota</taxon>
        <taxon>Alphaproteobacteria</taxon>
        <taxon>Hyphomicrobiales</taxon>
        <taxon>Methylobacteriaceae</taxon>
        <taxon>Methylobacterium</taxon>
    </lineage>
</organism>